<dbReference type="GO" id="GO:0005634">
    <property type="term" value="C:nucleus"/>
    <property type="evidence" value="ECO:0007669"/>
    <property type="project" value="InterPro"/>
</dbReference>
<dbReference type="GO" id="GO:0005813">
    <property type="term" value="C:centrosome"/>
    <property type="evidence" value="ECO:0007669"/>
    <property type="project" value="TreeGrafter"/>
</dbReference>
<dbReference type="PANTHER" id="PTHR12792:SF0">
    <property type="entry name" value="SEPARIN"/>
    <property type="match status" value="1"/>
</dbReference>
<protein>
    <recommendedName>
        <fullName evidence="2">separase</fullName>
        <ecNumber evidence="2">3.4.22.49</ecNumber>
    </recommendedName>
</protein>
<dbReference type="OMA" id="KCHATAI"/>
<evidence type="ECO:0000313" key="7">
    <source>
        <dbReference type="Proteomes" id="UP000054359"/>
    </source>
</evidence>
<dbReference type="InterPro" id="IPR005314">
    <property type="entry name" value="Peptidase_C50"/>
</dbReference>
<evidence type="ECO:0000256" key="4">
    <source>
        <dbReference type="ARBA" id="ARBA00022829"/>
    </source>
</evidence>
<dbReference type="STRING" id="407821.A0A087TLQ8"/>
<dbReference type="InterPro" id="IPR030397">
    <property type="entry name" value="SEPARIN_core_dom"/>
</dbReference>
<sequence>MPILKNVPVTRMPSLNLLSVKLNSQEVEPIVKTGIDCEKGYYILNPSGDLMESQSYFQTQFEKQTNWKGITGRPPSPTEYISALRDYDLFIYCGHGTGRKYIEGNAIGKIKCHATAILMGCSSGRLKRLGKQSEADGIALKYLLNGCPCVVGNLWDVTDKDIDRFTEKLIKLLVPNYSSNENLTNVAHATCIARNVCKLKYLVGAAPIVYGFPISAKK</sequence>
<organism evidence="6 7">
    <name type="scientific">Stegodyphus mimosarum</name>
    <name type="common">African social velvet spider</name>
    <dbReference type="NCBI Taxonomy" id="407821"/>
    <lineage>
        <taxon>Eukaryota</taxon>
        <taxon>Metazoa</taxon>
        <taxon>Ecdysozoa</taxon>
        <taxon>Arthropoda</taxon>
        <taxon>Chelicerata</taxon>
        <taxon>Arachnida</taxon>
        <taxon>Araneae</taxon>
        <taxon>Araneomorphae</taxon>
        <taxon>Entelegynae</taxon>
        <taxon>Eresoidea</taxon>
        <taxon>Eresidae</taxon>
        <taxon>Stegodyphus</taxon>
    </lineage>
</organism>
<dbReference type="PANTHER" id="PTHR12792">
    <property type="entry name" value="EXTRA SPINDLE POLES 1-RELATED"/>
    <property type="match status" value="1"/>
</dbReference>
<dbReference type="EMBL" id="KK115789">
    <property type="protein sequence ID" value="KFM66047.1"/>
    <property type="molecule type" value="Genomic_DNA"/>
</dbReference>
<dbReference type="GO" id="GO:0006508">
    <property type="term" value="P:proteolysis"/>
    <property type="evidence" value="ECO:0007669"/>
    <property type="project" value="InterPro"/>
</dbReference>
<dbReference type="GO" id="GO:0004197">
    <property type="term" value="F:cysteine-type endopeptidase activity"/>
    <property type="evidence" value="ECO:0007669"/>
    <property type="project" value="InterPro"/>
</dbReference>
<keyword evidence="7" id="KW-1185">Reference proteome</keyword>
<evidence type="ECO:0000313" key="6">
    <source>
        <dbReference type="EMBL" id="KFM66047.1"/>
    </source>
</evidence>
<gene>
    <name evidence="6" type="ORF">X975_25024</name>
</gene>
<evidence type="ECO:0000256" key="2">
    <source>
        <dbReference type="ARBA" id="ARBA00012489"/>
    </source>
</evidence>
<evidence type="ECO:0000256" key="1">
    <source>
        <dbReference type="ARBA" id="ARBA00000451"/>
    </source>
</evidence>
<accession>A0A087TLQ8</accession>
<feature type="non-terminal residue" evidence="6">
    <location>
        <position position="218"/>
    </location>
</feature>
<dbReference type="PROSITE" id="PS51700">
    <property type="entry name" value="SEPARIN"/>
    <property type="match status" value="1"/>
</dbReference>
<evidence type="ECO:0000259" key="5">
    <source>
        <dbReference type="PROSITE" id="PS51700"/>
    </source>
</evidence>
<dbReference type="OrthoDB" id="10255632at2759"/>
<reference evidence="6 7" key="1">
    <citation type="submission" date="2013-11" db="EMBL/GenBank/DDBJ databases">
        <title>Genome sequencing of Stegodyphus mimosarum.</title>
        <authorList>
            <person name="Bechsgaard J."/>
        </authorList>
    </citation>
    <scope>NUCLEOTIDE SEQUENCE [LARGE SCALE GENOMIC DNA]</scope>
</reference>
<dbReference type="AlphaFoldDB" id="A0A087TLQ8"/>
<dbReference type="Pfam" id="PF03568">
    <property type="entry name" value="Separin_C"/>
    <property type="match status" value="1"/>
</dbReference>
<dbReference type="EC" id="3.4.22.49" evidence="2"/>
<dbReference type="Proteomes" id="UP000054359">
    <property type="component" value="Unassembled WGS sequence"/>
</dbReference>
<keyword evidence="4" id="KW-0159">Chromosome partition</keyword>
<dbReference type="GO" id="GO:0051307">
    <property type="term" value="P:meiotic chromosome separation"/>
    <property type="evidence" value="ECO:0007669"/>
    <property type="project" value="TreeGrafter"/>
</dbReference>
<dbReference type="GO" id="GO:0072686">
    <property type="term" value="C:mitotic spindle"/>
    <property type="evidence" value="ECO:0007669"/>
    <property type="project" value="TreeGrafter"/>
</dbReference>
<proteinExistence type="predicted"/>
<feature type="domain" description="Peptidase C50" evidence="5">
    <location>
        <begin position="37"/>
        <end position="132"/>
    </location>
</feature>
<comment type="catalytic activity">
    <reaction evidence="1">
        <text>All bonds known to be hydrolyzed by this endopeptidase have arginine in P1 and an acidic residue in P4. P6 is often occupied by an acidic residue or by a hydroxy-amino-acid residue, the phosphorylation of which enhances cleavage.</text>
        <dbReference type="EC" id="3.4.22.49"/>
    </reaction>
</comment>
<name>A0A087TLQ8_STEMI</name>
<dbReference type="GO" id="GO:0005737">
    <property type="term" value="C:cytoplasm"/>
    <property type="evidence" value="ECO:0007669"/>
    <property type="project" value="TreeGrafter"/>
</dbReference>
<keyword evidence="3" id="KW-0378">Hydrolase</keyword>
<evidence type="ECO:0000256" key="3">
    <source>
        <dbReference type="ARBA" id="ARBA00022801"/>
    </source>
</evidence>